<dbReference type="PROSITE" id="PS00211">
    <property type="entry name" value="ABC_TRANSPORTER_1"/>
    <property type="match status" value="1"/>
</dbReference>
<dbReference type="PROSITE" id="PS50893">
    <property type="entry name" value="ABC_TRANSPORTER_2"/>
    <property type="match status" value="1"/>
</dbReference>
<dbReference type="PROSITE" id="PS50929">
    <property type="entry name" value="ABC_TM1F"/>
    <property type="match status" value="1"/>
</dbReference>
<dbReference type="GO" id="GO:0005886">
    <property type="term" value="C:plasma membrane"/>
    <property type="evidence" value="ECO:0007669"/>
    <property type="project" value="UniProtKB-SubCell"/>
</dbReference>
<evidence type="ECO:0000256" key="9">
    <source>
        <dbReference type="ARBA" id="ARBA00023136"/>
    </source>
</evidence>
<dbReference type="InterPro" id="IPR003593">
    <property type="entry name" value="AAA+_ATPase"/>
</dbReference>
<dbReference type="GO" id="GO:0016887">
    <property type="term" value="F:ATP hydrolysis activity"/>
    <property type="evidence" value="ECO:0007669"/>
    <property type="project" value="InterPro"/>
</dbReference>
<dbReference type="FunFam" id="3.40.50.300:FF:000299">
    <property type="entry name" value="ABC transporter ATP-binding protein/permease"/>
    <property type="match status" value="1"/>
</dbReference>
<dbReference type="EC" id="3.6.1.3" evidence="14"/>
<dbReference type="InterPro" id="IPR017871">
    <property type="entry name" value="ABC_transporter-like_CS"/>
</dbReference>
<dbReference type="InterPro" id="IPR005074">
    <property type="entry name" value="Peptidase_C39"/>
</dbReference>
<dbReference type="CDD" id="cd18587">
    <property type="entry name" value="ABC_6TM_LapB_like"/>
    <property type="match status" value="1"/>
</dbReference>
<dbReference type="PROSITE" id="PS50990">
    <property type="entry name" value="PEPTIDASE_C39"/>
    <property type="match status" value="1"/>
</dbReference>
<keyword evidence="2" id="KW-0813">Transport</keyword>
<evidence type="ECO:0000256" key="3">
    <source>
        <dbReference type="ARBA" id="ARBA00022475"/>
    </source>
</evidence>
<sequence>MSTETNSEETRSNATVKAPPPSIDVWISAMVRVAETFGKPSDPLYLRQQMRWFENQSLGRQLDRLSGLIGLQVGMVSWTKVRWRPEVLPAIIQLEQGGIAVIERLHDDGQADYWLTDGGDLLRSTELSTLLQQGSGPVFLVGVAARGRDQRIDEFVQPYKKHWFWDNFRGQGRKIAEISLASIIGNVLALAGILFSMQIYDRVIPAQSLPTLWVLFFGVVLAAGVEYIIRLMRTLVSDLMGKRIDLKVSSLFFVRAMNIKNDDRPKSTGSFISQLREIDQVRELLTSTTVSAAADMPFVLLFLGIMFFIGGPLVIIPLLAIPLIVIPGILIQWPMAKLAKEGMREGALRNAVLVETIEGIEDIKALQAEAYFQRQWEQTHEVSASVGMKQRLWGARLTGWASTVQQLTYAGMLVAGVYLVLSGDITTGTLVASSMLSSRTIAPLMQLTMVFSRWQHAKSAMKGLDDLLKKPIDRPEDAELSHCPTLSGHYQLRNLQYTYDKENSPNVLGIGQLEIKPGERVAILGKVGAGKSTLLKLLSGQAEASQGKVIIDGVDMKRIEPADVRRQLGYLSQDSRLFFGTLRQNLMLGYPHATDQEMLQALRISGALSMVQADASSLDKIINEGGRGLSGGQRQMVLLSRMILRDPQVVLLDEPTASMDEQLEEYVIRQMHTWLTGRTLVVVTHRPALLKLVDRIVVMDNGRVIADGPRDQILGNAVANTATTPAVAAASGNQQGAA</sequence>
<evidence type="ECO:0000256" key="2">
    <source>
        <dbReference type="ARBA" id="ARBA00022448"/>
    </source>
</evidence>
<keyword evidence="15" id="KW-1185">Reference proteome</keyword>
<evidence type="ECO:0000313" key="15">
    <source>
        <dbReference type="Proteomes" id="UP000028640"/>
    </source>
</evidence>
<organism evidence="14 15">
    <name type="scientific">Ewingella americana (strain ATCC 33852 / DSM 4580 / CCUG 14506 / JCM 5911 / LMG 7869 / NCTC 12157 / CDC 1468-78)</name>
    <dbReference type="NCBI Taxonomy" id="910964"/>
    <lineage>
        <taxon>Bacteria</taxon>
        <taxon>Pseudomonadati</taxon>
        <taxon>Pseudomonadota</taxon>
        <taxon>Gammaproteobacteria</taxon>
        <taxon>Enterobacterales</taxon>
        <taxon>Yersiniaceae</taxon>
        <taxon>Ewingella</taxon>
    </lineage>
</organism>
<dbReference type="Gene3D" id="3.40.50.300">
    <property type="entry name" value="P-loop containing nucleotide triphosphate hydrolases"/>
    <property type="match status" value="1"/>
</dbReference>
<dbReference type="EC" id="3.6.1.15" evidence="14"/>
<evidence type="ECO:0000256" key="8">
    <source>
        <dbReference type="ARBA" id="ARBA00022989"/>
    </source>
</evidence>
<dbReference type="Pfam" id="PF00664">
    <property type="entry name" value="ABC_membrane"/>
    <property type="match status" value="1"/>
</dbReference>
<dbReference type="SUPFAM" id="SSF52540">
    <property type="entry name" value="P-loop containing nucleoside triphosphate hydrolases"/>
    <property type="match status" value="1"/>
</dbReference>
<evidence type="ECO:0000259" key="12">
    <source>
        <dbReference type="PROSITE" id="PS50929"/>
    </source>
</evidence>
<keyword evidence="4 10" id="KW-0812">Transmembrane</keyword>
<keyword evidence="5" id="KW-0547">Nucleotide-binding</keyword>
<dbReference type="GO" id="GO:0006508">
    <property type="term" value="P:proteolysis"/>
    <property type="evidence" value="ECO:0007669"/>
    <property type="project" value="InterPro"/>
</dbReference>
<dbReference type="Pfam" id="PF00005">
    <property type="entry name" value="ABC_tran"/>
    <property type="match status" value="1"/>
</dbReference>
<feature type="domain" description="Peptidase C39" evidence="13">
    <location>
        <begin position="17"/>
        <end position="141"/>
    </location>
</feature>
<dbReference type="InterPro" id="IPR017750">
    <property type="entry name" value="ATPase_T1SS"/>
</dbReference>
<dbReference type="InterPro" id="IPR011527">
    <property type="entry name" value="ABC1_TM_dom"/>
</dbReference>
<dbReference type="OrthoDB" id="9787557at2"/>
<dbReference type="InterPro" id="IPR036640">
    <property type="entry name" value="ABC1_TM_sf"/>
</dbReference>
<dbReference type="eggNOG" id="COG2274">
    <property type="taxonomic scope" value="Bacteria"/>
</dbReference>
<evidence type="ECO:0000313" key="14">
    <source>
        <dbReference type="EMBL" id="KFC80401.1"/>
    </source>
</evidence>
<dbReference type="SUPFAM" id="SSF90123">
    <property type="entry name" value="ABC transporter transmembrane region"/>
    <property type="match status" value="1"/>
</dbReference>
<dbReference type="STRING" id="910964.GEAM_2369"/>
<dbReference type="Gene3D" id="1.20.1560.10">
    <property type="entry name" value="ABC transporter type 1, transmembrane domain"/>
    <property type="match status" value="1"/>
</dbReference>
<gene>
    <name evidence="14" type="ORF">GEAM_2369</name>
</gene>
<keyword evidence="6 14" id="KW-0378">Hydrolase</keyword>
<protein>
    <submittedName>
        <fullName evidence="14">LktB family protein</fullName>
        <ecNumber evidence="14">3.6.1.15</ecNumber>
        <ecNumber evidence="14">3.6.1.3</ecNumber>
    </submittedName>
</protein>
<name>A0A085G9K6_EWIA3</name>
<dbReference type="InterPro" id="IPR003439">
    <property type="entry name" value="ABC_transporter-like_ATP-bd"/>
</dbReference>
<feature type="transmembrane region" description="Helical" evidence="10">
    <location>
        <begin position="284"/>
        <end position="309"/>
    </location>
</feature>
<comment type="subcellular location">
    <subcellularLocation>
        <location evidence="1">Cell membrane</location>
        <topology evidence="1">Multi-pass membrane protein</topology>
    </subcellularLocation>
</comment>
<evidence type="ECO:0000256" key="10">
    <source>
        <dbReference type="SAM" id="Phobius"/>
    </source>
</evidence>
<dbReference type="InterPro" id="IPR027417">
    <property type="entry name" value="P-loop_NTPase"/>
</dbReference>
<evidence type="ECO:0000256" key="1">
    <source>
        <dbReference type="ARBA" id="ARBA00004651"/>
    </source>
</evidence>
<keyword evidence="8 10" id="KW-1133">Transmembrane helix</keyword>
<feature type="domain" description="ABC transporter" evidence="11">
    <location>
        <begin position="490"/>
        <end position="726"/>
    </location>
</feature>
<dbReference type="PANTHER" id="PTHR43394:SF1">
    <property type="entry name" value="ATP-BINDING CASSETTE SUB-FAMILY B MEMBER 10, MITOCHONDRIAL"/>
    <property type="match status" value="1"/>
</dbReference>
<evidence type="ECO:0000256" key="4">
    <source>
        <dbReference type="ARBA" id="ARBA00022692"/>
    </source>
</evidence>
<dbReference type="Gene3D" id="3.90.70.10">
    <property type="entry name" value="Cysteine proteinases"/>
    <property type="match status" value="1"/>
</dbReference>
<feature type="transmembrane region" description="Helical" evidence="10">
    <location>
        <begin position="212"/>
        <end position="232"/>
    </location>
</feature>
<dbReference type="GeneID" id="78380705"/>
<keyword evidence="7" id="KW-0067">ATP-binding</keyword>
<comment type="caution">
    <text evidence="14">The sequence shown here is derived from an EMBL/GenBank/DDBJ whole genome shotgun (WGS) entry which is preliminary data.</text>
</comment>
<accession>A0A085G9K6</accession>
<dbReference type="SMART" id="SM00382">
    <property type="entry name" value="AAA"/>
    <property type="match status" value="1"/>
</dbReference>
<reference evidence="14 15" key="1">
    <citation type="submission" date="2014-05" db="EMBL/GenBank/DDBJ databases">
        <title>ATOL: Assembling a taxonomically balanced genome-scale reconstruction of the evolutionary history of the Enterobacteriaceae.</title>
        <authorList>
            <person name="Plunkett G.III."/>
            <person name="Neeno-Eckwall E.C."/>
            <person name="Glasner J.D."/>
            <person name="Perna N.T."/>
        </authorList>
    </citation>
    <scope>NUCLEOTIDE SEQUENCE [LARGE SCALE GENOMIC DNA]</scope>
    <source>
        <strain evidence="14 15">ATCC 33852</strain>
    </source>
</reference>
<proteinExistence type="predicted"/>
<dbReference type="GO" id="GO:0005524">
    <property type="term" value="F:ATP binding"/>
    <property type="evidence" value="ECO:0007669"/>
    <property type="project" value="UniProtKB-KW"/>
</dbReference>
<evidence type="ECO:0000256" key="7">
    <source>
        <dbReference type="ARBA" id="ARBA00022840"/>
    </source>
</evidence>
<dbReference type="InterPro" id="IPR039421">
    <property type="entry name" value="Type_1_exporter"/>
</dbReference>
<dbReference type="RefSeq" id="WP_072009896.1">
    <property type="nucleotide sequence ID" value="NZ_JMPJ01000056.1"/>
</dbReference>
<dbReference type="PANTHER" id="PTHR43394">
    <property type="entry name" value="ATP-DEPENDENT PERMEASE MDL1, MITOCHONDRIAL"/>
    <property type="match status" value="1"/>
</dbReference>
<keyword evidence="3" id="KW-1003">Cell membrane</keyword>
<evidence type="ECO:0000256" key="6">
    <source>
        <dbReference type="ARBA" id="ARBA00022801"/>
    </source>
</evidence>
<dbReference type="AlphaFoldDB" id="A0A085G9K6"/>
<dbReference type="EMBL" id="JMPJ01000056">
    <property type="protein sequence ID" value="KFC80401.1"/>
    <property type="molecule type" value="Genomic_DNA"/>
</dbReference>
<dbReference type="GO" id="GO:0015421">
    <property type="term" value="F:ABC-type oligopeptide transporter activity"/>
    <property type="evidence" value="ECO:0007669"/>
    <property type="project" value="TreeGrafter"/>
</dbReference>
<evidence type="ECO:0000256" key="5">
    <source>
        <dbReference type="ARBA" id="ARBA00022741"/>
    </source>
</evidence>
<keyword evidence="9 10" id="KW-0472">Membrane</keyword>
<dbReference type="Proteomes" id="UP000028640">
    <property type="component" value="Unassembled WGS sequence"/>
</dbReference>
<feature type="transmembrane region" description="Helical" evidence="10">
    <location>
        <begin position="178"/>
        <end position="200"/>
    </location>
</feature>
<evidence type="ECO:0000259" key="13">
    <source>
        <dbReference type="PROSITE" id="PS50990"/>
    </source>
</evidence>
<evidence type="ECO:0000259" key="11">
    <source>
        <dbReference type="PROSITE" id="PS50893"/>
    </source>
</evidence>
<feature type="domain" description="ABC transmembrane type-1" evidence="12">
    <location>
        <begin position="180"/>
        <end position="456"/>
    </location>
</feature>
<dbReference type="GO" id="GO:0008233">
    <property type="term" value="F:peptidase activity"/>
    <property type="evidence" value="ECO:0007669"/>
    <property type="project" value="InterPro"/>
</dbReference>
<dbReference type="NCBIfam" id="TIGR03375">
    <property type="entry name" value="type_I_sec_LssB"/>
    <property type="match status" value="1"/>
</dbReference>